<dbReference type="EMBL" id="WBMW01000550">
    <property type="protein sequence ID" value="NXC38616.1"/>
    <property type="molecule type" value="Genomic_DNA"/>
</dbReference>
<keyword evidence="3" id="KW-1185">Reference proteome</keyword>
<dbReference type="SMART" id="SM00952">
    <property type="entry name" value="RAP"/>
    <property type="match status" value="1"/>
</dbReference>
<dbReference type="InterPro" id="IPR013579">
    <property type="entry name" value="FAST_2"/>
</dbReference>
<name>A0A851N8R5_9GALL</name>
<feature type="non-terminal residue" evidence="2">
    <location>
        <position position="435"/>
    </location>
</feature>
<evidence type="ECO:0000313" key="2">
    <source>
        <dbReference type="EMBL" id="NXC38616.1"/>
    </source>
</evidence>
<evidence type="ECO:0000313" key="3">
    <source>
        <dbReference type="Proteomes" id="UP000613066"/>
    </source>
</evidence>
<dbReference type="Proteomes" id="UP000613066">
    <property type="component" value="Unassembled WGS sequence"/>
</dbReference>
<dbReference type="PANTHER" id="PTHR21228:SF4">
    <property type="entry name" value="FAS-ACTIVATED SERINE_THREONINE KINASE"/>
    <property type="match status" value="1"/>
</dbReference>
<dbReference type="PANTHER" id="PTHR21228">
    <property type="entry name" value="FAST LEU-RICH DOMAIN-CONTAINING"/>
    <property type="match status" value="1"/>
</dbReference>
<dbReference type="GO" id="GO:0016301">
    <property type="term" value="F:kinase activity"/>
    <property type="evidence" value="ECO:0007669"/>
    <property type="project" value="UniProtKB-KW"/>
</dbReference>
<accession>A0A851N8R5</accession>
<reference evidence="2" key="1">
    <citation type="submission" date="2019-09" db="EMBL/GenBank/DDBJ databases">
        <title>Bird 10,000 Genomes (B10K) Project - Family phase.</title>
        <authorList>
            <person name="Zhang G."/>
        </authorList>
    </citation>
    <scope>NUCLEOTIDE SEQUENCE</scope>
    <source>
        <strain evidence="2">B10K-DU-001-08</strain>
        <tissue evidence="2">Muscle</tissue>
    </source>
</reference>
<comment type="caution">
    <text evidence="2">The sequence shown here is derived from an EMBL/GenBank/DDBJ whole genome shotgun (WGS) entry which is preliminary data.</text>
</comment>
<dbReference type="InterPro" id="IPR013584">
    <property type="entry name" value="RAP"/>
</dbReference>
<dbReference type="GO" id="GO:0003723">
    <property type="term" value="F:RNA binding"/>
    <property type="evidence" value="ECO:0007669"/>
    <property type="project" value="TreeGrafter"/>
</dbReference>
<keyword evidence="2" id="KW-0418">Kinase</keyword>
<protein>
    <submittedName>
        <fullName evidence="2">FASTK kinase</fullName>
    </submittedName>
</protein>
<sequence>MKRLIERSRSVGEVLRWVTQNPGKVSASHYPIALHKLGQLLQQQQGPAALGAESRRPGAVLEQPEFHALCQAIISGCPKFDNFSIVNCLYAAAALGLPGESPLVRVLEEESRSRLGRFNQKDVSMVFSSVMRLHPSSPHPLVESCLSSLERHLEKERHPQTLFLLLSYYRLRAQALQGHPASDQQLINNRKILRLVRHTLGQVSAMREHELALLDEMLALCAQEANNKALEAIFSSQLFYENRQERFIRSMAGSPYALIVRRYLSLLDAAVELEFRDYSGPRLDPRYRVLMFEHALTADEANRKYSYKGLVAEALRQLVGEECYRQDEVLPPGYCTEVRSRAAPCAPPRAVPWLGGSLCPLRSGGALGRGARPLLPLLCPCRVVLSVNDKWHYCQNSDILVGSRAMRDRHLRLLGYCLVQLPYTELEKVSGIEEA</sequence>
<dbReference type="GO" id="GO:0035770">
    <property type="term" value="C:ribonucleoprotein granule"/>
    <property type="evidence" value="ECO:0007669"/>
    <property type="project" value="TreeGrafter"/>
</dbReference>
<dbReference type="GO" id="GO:0005759">
    <property type="term" value="C:mitochondrial matrix"/>
    <property type="evidence" value="ECO:0007669"/>
    <property type="project" value="TreeGrafter"/>
</dbReference>
<organism evidence="2 3">
    <name type="scientific">Penelope pileata</name>
    <dbReference type="NCBI Taxonomy" id="1118817"/>
    <lineage>
        <taxon>Eukaryota</taxon>
        <taxon>Metazoa</taxon>
        <taxon>Chordata</taxon>
        <taxon>Craniata</taxon>
        <taxon>Vertebrata</taxon>
        <taxon>Euteleostomi</taxon>
        <taxon>Archelosauria</taxon>
        <taxon>Archosauria</taxon>
        <taxon>Dinosauria</taxon>
        <taxon>Saurischia</taxon>
        <taxon>Theropoda</taxon>
        <taxon>Coelurosauria</taxon>
        <taxon>Aves</taxon>
        <taxon>Neognathae</taxon>
        <taxon>Galloanserae</taxon>
        <taxon>Galliformes</taxon>
        <taxon>Cracidae</taxon>
        <taxon>Penelope</taxon>
    </lineage>
</organism>
<keyword evidence="2" id="KW-0808">Transferase</keyword>
<dbReference type="PROSITE" id="PS51286">
    <property type="entry name" value="RAP"/>
    <property type="match status" value="1"/>
</dbReference>
<dbReference type="Pfam" id="PF08368">
    <property type="entry name" value="FAST_2"/>
    <property type="match status" value="1"/>
</dbReference>
<dbReference type="GO" id="GO:0000963">
    <property type="term" value="P:mitochondrial RNA processing"/>
    <property type="evidence" value="ECO:0007669"/>
    <property type="project" value="TreeGrafter"/>
</dbReference>
<feature type="non-terminal residue" evidence="2">
    <location>
        <position position="1"/>
    </location>
</feature>
<gene>
    <name evidence="2" type="primary">Fastk</name>
    <name evidence="2" type="ORF">PENPIL_R13429</name>
</gene>
<dbReference type="Pfam" id="PF08373">
    <property type="entry name" value="RAP"/>
    <property type="match status" value="1"/>
</dbReference>
<dbReference type="OrthoDB" id="8881103at2759"/>
<proteinExistence type="predicted"/>
<dbReference type="AlphaFoldDB" id="A0A851N8R5"/>
<dbReference type="GO" id="GO:0044528">
    <property type="term" value="P:regulation of mitochondrial mRNA stability"/>
    <property type="evidence" value="ECO:0007669"/>
    <property type="project" value="TreeGrafter"/>
</dbReference>
<evidence type="ECO:0000259" key="1">
    <source>
        <dbReference type="PROSITE" id="PS51286"/>
    </source>
</evidence>
<dbReference type="InterPro" id="IPR050870">
    <property type="entry name" value="FAST_kinase"/>
</dbReference>
<feature type="domain" description="RAP" evidence="1">
    <location>
        <begin position="383"/>
        <end position="435"/>
    </location>
</feature>